<protein>
    <submittedName>
        <fullName evidence="1">Uncharacterized protein</fullName>
    </submittedName>
</protein>
<comment type="caution">
    <text evidence="1">The sequence shown here is derived from an EMBL/GenBank/DDBJ whole genome shotgun (WGS) entry which is preliminary data.</text>
</comment>
<accession>A0ABS1JXK7</accession>
<dbReference type="Proteomes" id="UP000622707">
    <property type="component" value="Unassembled WGS sequence"/>
</dbReference>
<sequence length="83" mass="9137">MTSAGSHTEDEFDQDFEIGVCDESFHVYARIIMRGADGVRRIESDLADMGYESVTIGTSEQLRGCDLLMVRKPAVPAVTLGLR</sequence>
<reference evidence="1 2" key="1">
    <citation type="journal article" date="2017" name="Int. J. Syst. Evol. Microbiol.">
        <title>Ramlibacter alkalitolerans sp. nov., alkali-tolerant bacterium isolated from soil of ginseng.</title>
        <authorList>
            <person name="Lee D.H."/>
            <person name="Cha C.J."/>
        </authorList>
    </citation>
    <scope>NUCLEOTIDE SEQUENCE [LARGE SCALE GENOMIC DNA]</scope>
    <source>
        <strain evidence="1 2">KACC 19305</strain>
    </source>
</reference>
<organism evidence="1 2">
    <name type="scientific">Ramlibacter alkalitolerans</name>
    <dbReference type="NCBI Taxonomy" id="2039631"/>
    <lineage>
        <taxon>Bacteria</taxon>
        <taxon>Pseudomonadati</taxon>
        <taxon>Pseudomonadota</taxon>
        <taxon>Betaproteobacteria</taxon>
        <taxon>Burkholderiales</taxon>
        <taxon>Comamonadaceae</taxon>
        <taxon>Ramlibacter</taxon>
    </lineage>
</organism>
<evidence type="ECO:0000313" key="2">
    <source>
        <dbReference type="Proteomes" id="UP000622707"/>
    </source>
</evidence>
<keyword evidence="2" id="KW-1185">Reference proteome</keyword>
<dbReference type="EMBL" id="JAEQND010000016">
    <property type="protein sequence ID" value="MBL0428205.1"/>
    <property type="molecule type" value="Genomic_DNA"/>
</dbReference>
<name>A0ABS1JXK7_9BURK</name>
<proteinExistence type="predicted"/>
<gene>
    <name evidence="1" type="ORF">JI746_24085</name>
</gene>
<dbReference type="RefSeq" id="WP_201692837.1">
    <property type="nucleotide sequence ID" value="NZ_JAEQND010000016.1"/>
</dbReference>
<evidence type="ECO:0000313" key="1">
    <source>
        <dbReference type="EMBL" id="MBL0428205.1"/>
    </source>
</evidence>